<dbReference type="InterPro" id="IPR011006">
    <property type="entry name" value="CheY-like_superfamily"/>
</dbReference>
<dbReference type="PANTHER" id="PTHR43547">
    <property type="entry name" value="TWO-COMPONENT HISTIDINE KINASE"/>
    <property type="match status" value="1"/>
</dbReference>
<evidence type="ECO:0000256" key="1">
    <source>
        <dbReference type="ARBA" id="ARBA00022553"/>
    </source>
</evidence>
<dbReference type="SMART" id="SM00448">
    <property type="entry name" value="REC"/>
    <property type="match status" value="1"/>
</dbReference>
<accession>A0ABD5SPT2</accession>
<dbReference type="InterPro" id="IPR001789">
    <property type="entry name" value="Sig_transdc_resp-reg_receiver"/>
</dbReference>
<comment type="caution">
    <text evidence="5">The sequence shown here is derived from an EMBL/GenBank/DDBJ whole genome shotgun (WGS) entry which is preliminary data.</text>
</comment>
<dbReference type="InterPro" id="IPR036890">
    <property type="entry name" value="HATPase_C_sf"/>
</dbReference>
<dbReference type="RefSeq" id="WP_273739956.1">
    <property type="nucleotide sequence ID" value="NZ_JAQIVI010000318.1"/>
</dbReference>
<dbReference type="Gene3D" id="3.30.565.10">
    <property type="entry name" value="Histidine kinase-like ATPase, C-terminal domain"/>
    <property type="match status" value="1"/>
</dbReference>
<dbReference type="Pfam" id="PF02518">
    <property type="entry name" value="HATPase_c"/>
    <property type="match status" value="1"/>
</dbReference>
<dbReference type="SMART" id="SM00387">
    <property type="entry name" value="HATPase_c"/>
    <property type="match status" value="1"/>
</dbReference>
<reference evidence="5 6" key="1">
    <citation type="journal article" date="2019" name="Int. J. Syst. Evol. Microbiol.">
        <title>The Global Catalogue of Microorganisms (GCM) 10K type strain sequencing project: providing services to taxonomists for standard genome sequencing and annotation.</title>
        <authorList>
            <consortium name="The Broad Institute Genomics Platform"/>
            <consortium name="The Broad Institute Genome Sequencing Center for Infectious Disease"/>
            <person name="Wu L."/>
            <person name="Ma J."/>
        </authorList>
    </citation>
    <scope>NUCLEOTIDE SEQUENCE [LARGE SCALE GENOMIC DNA]</scope>
    <source>
        <strain evidence="5 6">LMG 29247</strain>
    </source>
</reference>
<protein>
    <submittedName>
        <fullName evidence="5">Response regulator</fullName>
    </submittedName>
</protein>
<proteinExistence type="predicted"/>
<dbReference type="EMBL" id="JBHSWV010000318">
    <property type="protein sequence ID" value="MFC6767027.1"/>
    <property type="molecule type" value="Genomic_DNA"/>
</dbReference>
<evidence type="ECO:0000259" key="3">
    <source>
        <dbReference type="PROSITE" id="PS50109"/>
    </source>
</evidence>
<feature type="modified residue" description="4-aspartylphosphate" evidence="2">
    <location>
        <position position="73"/>
    </location>
</feature>
<dbReference type="Gene3D" id="3.40.50.2300">
    <property type="match status" value="1"/>
</dbReference>
<dbReference type="AlphaFoldDB" id="A0ABD5SPT2"/>
<evidence type="ECO:0000313" key="6">
    <source>
        <dbReference type="Proteomes" id="UP001596383"/>
    </source>
</evidence>
<dbReference type="Pfam" id="PF00072">
    <property type="entry name" value="Response_reg"/>
    <property type="match status" value="1"/>
</dbReference>
<feature type="domain" description="Response regulatory" evidence="4">
    <location>
        <begin position="10"/>
        <end position="138"/>
    </location>
</feature>
<dbReference type="InterPro" id="IPR003594">
    <property type="entry name" value="HATPase_dom"/>
</dbReference>
<dbReference type="PANTHER" id="PTHR43547:SF2">
    <property type="entry name" value="HYBRID SIGNAL TRANSDUCTION HISTIDINE KINASE C"/>
    <property type="match status" value="1"/>
</dbReference>
<dbReference type="PROSITE" id="PS50109">
    <property type="entry name" value="HIS_KIN"/>
    <property type="match status" value="1"/>
</dbReference>
<keyword evidence="1 2" id="KW-0597">Phosphoprotein</keyword>
<gene>
    <name evidence="5" type="ORF">ACFQE6_19205</name>
</gene>
<dbReference type="Proteomes" id="UP001596383">
    <property type="component" value="Unassembled WGS sequence"/>
</dbReference>
<dbReference type="InterPro" id="IPR005467">
    <property type="entry name" value="His_kinase_dom"/>
</dbReference>
<dbReference type="PROSITE" id="PS50110">
    <property type="entry name" value="RESPONSE_REGULATORY"/>
    <property type="match status" value="1"/>
</dbReference>
<keyword evidence="6" id="KW-1185">Reference proteome</keyword>
<organism evidence="5 6">
    <name type="scientific">Natrinema soli</name>
    <dbReference type="NCBI Taxonomy" id="1930624"/>
    <lineage>
        <taxon>Archaea</taxon>
        <taxon>Methanobacteriati</taxon>
        <taxon>Methanobacteriota</taxon>
        <taxon>Stenosarchaea group</taxon>
        <taxon>Halobacteria</taxon>
        <taxon>Halobacteriales</taxon>
        <taxon>Natrialbaceae</taxon>
        <taxon>Natrinema</taxon>
    </lineage>
</organism>
<evidence type="ECO:0000259" key="4">
    <source>
        <dbReference type="PROSITE" id="PS50110"/>
    </source>
</evidence>
<name>A0ABD5SPT2_9EURY</name>
<evidence type="ECO:0000256" key="2">
    <source>
        <dbReference type="PROSITE-ProRule" id="PRU00169"/>
    </source>
</evidence>
<dbReference type="SUPFAM" id="SSF55874">
    <property type="entry name" value="ATPase domain of HSP90 chaperone/DNA topoisomerase II/histidine kinase"/>
    <property type="match status" value="1"/>
</dbReference>
<dbReference type="SUPFAM" id="SSF52172">
    <property type="entry name" value="CheY-like"/>
    <property type="match status" value="1"/>
</dbReference>
<evidence type="ECO:0000313" key="5">
    <source>
        <dbReference type="EMBL" id="MFC6767027.1"/>
    </source>
</evidence>
<sequence length="372" mass="41063">MTAGDERGVDLLLVEDNPDDARFVQRLVVNYQSETEPRETTGPIVIDELDHVDRLVDGLERVQQRTPDAILLDLMLPDSSGLETVDRMVEHAPAVPIVVLTGHDETEIGVEAIQRGAEEYLVKGSITAAVLVRTLRYAIERKRNQRELLDRNHRLALLNRIIRTDIRNDVSMIVGRGDQLRDRIDSSDETALEALLDAAEHLVELTDTSAGLMDVLSPDDLQREPRDLNAVLDAAVTRVRRESDVPISIERTDAVDDPMTVYGTPMLESAFTNLLSTVVDLARRESSAVSVRVDASNDRASVAIAGDGVRIPDAQRELLVDPSSRYEDGARMGIGLYLVTTVIEDVDGEIAVEDTHAAGTTVTTTFERVRRS</sequence>
<feature type="domain" description="Histidine kinase" evidence="3">
    <location>
        <begin position="161"/>
        <end position="370"/>
    </location>
</feature>